<keyword evidence="3" id="KW-1185">Reference proteome</keyword>
<feature type="region of interest" description="Disordered" evidence="1">
    <location>
        <begin position="1"/>
        <end position="63"/>
    </location>
</feature>
<evidence type="ECO:0000256" key="1">
    <source>
        <dbReference type="SAM" id="MobiDB-lite"/>
    </source>
</evidence>
<accession>A0AAN6PJQ0</accession>
<organism evidence="2 3">
    <name type="scientific">Parachaetomium inaequale</name>
    <dbReference type="NCBI Taxonomy" id="2588326"/>
    <lineage>
        <taxon>Eukaryota</taxon>
        <taxon>Fungi</taxon>
        <taxon>Dikarya</taxon>
        <taxon>Ascomycota</taxon>
        <taxon>Pezizomycotina</taxon>
        <taxon>Sordariomycetes</taxon>
        <taxon>Sordariomycetidae</taxon>
        <taxon>Sordariales</taxon>
        <taxon>Chaetomiaceae</taxon>
        <taxon>Parachaetomium</taxon>
    </lineage>
</organism>
<evidence type="ECO:0000313" key="3">
    <source>
        <dbReference type="Proteomes" id="UP001303115"/>
    </source>
</evidence>
<dbReference type="EMBL" id="MU854349">
    <property type="protein sequence ID" value="KAK4041922.1"/>
    <property type="molecule type" value="Genomic_DNA"/>
</dbReference>
<comment type="caution">
    <text evidence="2">The sequence shown here is derived from an EMBL/GenBank/DDBJ whole genome shotgun (WGS) entry which is preliminary data.</text>
</comment>
<proteinExistence type="predicted"/>
<sequence length="270" mass="30552">MTCQPLPDACGRPSDRGSSHHHTEHAACDCEALPSYESLEDLSPPPKPADDPNGREAASAQQVHSCTFTEYSNQNDQAIELAMAPNPDGFLDHPAPQWAAVLMVKTSDVPRLMREGFFWSAENVLPEEGYLSSETRREWRDVGFRLTRTWILVDKSNHEDGAPGWVAHLEVMSSFREVLAGFRVQSLSRENVYAARAWNRLRQEIYGYDCRWPGRYNYNCIYDDKPLRGWWPWPREEGDYVGFSALAMELDVVGALPVVEDLPSSGCVIF</sequence>
<reference evidence="3" key="1">
    <citation type="journal article" date="2023" name="Mol. Phylogenet. Evol.">
        <title>Genome-scale phylogeny and comparative genomics of the fungal order Sordariales.</title>
        <authorList>
            <person name="Hensen N."/>
            <person name="Bonometti L."/>
            <person name="Westerberg I."/>
            <person name="Brannstrom I.O."/>
            <person name="Guillou S."/>
            <person name="Cros-Aarteil S."/>
            <person name="Calhoun S."/>
            <person name="Haridas S."/>
            <person name="Kuo A."/>
            <person name="Mondo S."/>
            <person name="Pangilinan J."/>
            <person name="Riley R."/>
            <person name="LaButti K."/>
            <person name="Andreopoulos B."/>
            <person name="Lipzen A."/>
            <person name="Chen C."/>
            <person name="Yan M."/>
            <person name="Daum C."/>
            <person name="Ng V."/>
            <person name="Clum A."/>
            <person name="Steindorff A."/>
            <person name="Ohm R.A."/>
            <person name="Martin F."/>
            <person name="Silar P."/>
            <person name="Natvig D.O."/>
            <person name="Lalanne C."/>
            <person name="Gautier V."/>
            <person name="Ament-Velasquez S.L."/>
            <person name="Kruys A."/>
            <person name="Hutchinson M.I."/>
            <person name="Powell A.J."/>
            <person name="Barry K."/>
            <person name="Miller A.N."/>
            <person name="Grigoriev I.V."/>
            <person name="Debuchy R."/>
            <person name="Gladieux P."/>
            <person name="Hiltunen Thoren M."/>
            <person name="Johannesson H."/>
        </authorList>
    </citation>
    <scope>NUCLEOTIDE SEQUENCE [LARGE SCALE GENOMIC DNA]</scope>
    <source>
        <strain evidence="3">CBS 284.82</strain>
    </source>
</reference>
<dbReference type="AlphaFoldDB" id="A0AAN6PJQ0"/>
<name>A0AAN6PJQ0_9PEZI</name>
<protein>
    <submittedName>
        <fullName evidence="2">Uncharacterized protein</fullName>
    </submittedName>
</protein>
<gene>
    <name evidence="2" type="ORF">C8A01DRAFT_34029</name>
</gene>
<evidence type="ECO:0000313" key="2">
    <source>
        <dbReference type="EMBL" id="KAK4041922.1"/>
    </source>
</evidence>
<dbReference type="Proteomes" id="UP001303115">
    <property type="component" value="Unassembled WGS sequence"/>
</dbReference>